<accession>H7EKW3</accession>
<evidence type="ECO:0000313" key="2">
    <source>
        <dbReference type="Proteomes" id="UP000003571"/>
    </source>
</evidence>
<dbReference type="AlphaFoldDB" id="H7EKW3"/>
<name>H7EKW3_9SPIR</name>
<gene>
    <name evidence="1" type="ORF">TresaDRAFT_0977</name>
</gene>
<sequence length="80" mass="8704">MGSGRSGIYYTTHGSRMIHHKALIHSLEGDYTTPSKEGVPIRLKSGGHGQAAISNSKGSKKKIYLPDSTIQNTTDFTEKK</sequence>
<keyword evidence="2" id="KW-1185">Reference proteome</keyword>
<protein>
    <submittedName>
        <fullName evidence="1">Uncharacterized protein</fullName>
    </submittedName>
</protein>
<proteinExistence type="predicted"/>
<dbReference type="RefSeq" id="WP_002704397.1">
    <property type="nucleotide sequence ID" value="NZ_AGRW01000047.1"/>
</dbReference>
<dbReference type="Proteomes" id="UP000003571">
    <property type="component" value="Unassembled WGS sequence"/>
</dbReference>
<reference evidence="1 2" key="1">
    <citation type="submission" date="2011-09" db="EMBL/GenBank/DDBJ databases">
        <title>The draft genome of Treponema saccharophilum DSM 2985.</title>
        <authorList>
            <consortium name="US DOE Joint Genome Institute (JGI-PGF)"/>
            <person name="Lucas S."/>
            <person name="Copeland A."/>
            <person name="Lapidus A."/>
            <person name="Glavina del Rio T."/>
            <person name="Dalin E."/>
            <person name="Tice H."/>
            <person name="Bruce D."/>
            <person name="Goodwin L."/>
            <person name="Pitluck S."/>
            <person name="Peters L."/>
            <person name="Kyrpides N."/>
            <person name="Mavromatis K."/>
            <person name="Ivanova N."/>
            <person name="Markowitz V."/>
            <person name="Cheng J.-F."/>
            <person name="Hugenholtz P."/>
            <person name="Woyke T."/>
            <person name="Wu D."/>
            <person name="Gronow S."/>
            <person name="Wellnitz S."/>
            <person name="Brambilla E."/>
            <person name="Klenk H.-P."/>
            <person name="Eisen J.A."/>
        </authorList>
    </citation>
    <scope>NUCLEOTIDE SEQUENCE [LARGE SCALE GENOMIC DNA]</scope>
    <source>
        <strain evidence="1 2">DSM 2985</strain>
    </source>
</reference>
<dbReference type="OrthoDB" id="3231754at2"/>
<comment type="caution">
    <text evidence="1">The sequence shown here is derived from an EMBL/GenBank/DDBJ whole genome shotgun (WGS) entry which is preliminary data.</text>
</comment>
<organism evidence="1 2">
    <name type="scientific">Treponema saccharophilum DSM 2985</name>
    <dbReference type="NCBI Taxonomy" id="907348"/>
    <lineage>
        <taxon>Bacteria</taxon>
        <taxon>Pseudomonadati</taxon>
        <taxon>Spirochaetota</taxon>
        <taxon>Spirochaetia</taxon>
        <taxon>Spirochaetales</taxon>
        <taxon>Treponemataceae</taxon>
        <taxon>Treponema</taxon>
    </lineage>
</organism>
<evidence type="ECO:0000313" key="1">
    <source>
        <dbReference type="EMBL" id="EIC01688.1"/>
    </source>
</evidence>
<dbReference type="STRING" id="907348.TresaDRAFT_0977"/>
<dbReference type="EMBL" id="AGRW01000047">
    <property type="protein sequence ID" value="EIC01688.1"/>
    <property type="molecule type" value="Genomic_DNA"/>
</dbReference>